<proteinExistence type="predicted"/>
<comment type="caution">
    <text evidence="1">The sequence shown here is derived from an EMBL/GenBank/DDBJ whole genome shotgun (WGS) entry which is preliminary data.</text>
</comment>
<reference evidence="1" key="1">
    <citation type="submission" date="2022-01" db="EMBL/GenBank/DDBJ databases">
        <title>Genome Sequence Resource for Two Populations of Ditylenchus destructor, the Migratory Endoparasitic Phytonematode.</title>
        <authorList>
            <person name="Zhang H."/>
            <person name="Lin R."/>
            <person name="Xie B."/>
        </authorList>
    </citation>
    <scope>NUCLEOTIDE SEQUENCE</scope>
    <source>
        <strain evidence="1">BazhouSP</strain>
    </source>
</reference>
<evidence type="ECO:0000313" key="1">
    <source>
        <dbReference type="EMBL" id="KAI1695491.1"/>
    </source>
</evidence>
<protein>
    <submittedName>
        <fullName evidence="1">Uncharacterized protein</fullName>
    </submittedName>
</protein>
<keyword evidence="2" id="KW-1185">Reference proteome</keyword>
<gene>
    <name evidence="1" type="ORF">DdX_19554</name>
</gene>
<dbReference type="Proteomes" id="UP001201812">
    <property type="component" value="Unassembled WGS sequence"/>
</dbReference>
<name>A0AAD4QX16_9BILA</name>
<sequence length="121" mass="13857">MRASPEYYAYMHVVDEGLSVWLDNLGGEHGEIRRKLRYHSVSYDDLISKMFQATPPSTINLDLIEKIAKSVESVRSDPKKDPDDVKYNPAQVKLEKSVPHIEETESFLARLYKATNMIGNE</sequence>
<organism evidence="1 2">
    <name type="scientific">Ditylenchus destructor</name>
    <dbReference type="NCBI Taxonomy" id="166010"/>
    <lineage>
        <taxon>Eukaryota</taxon>
        <taxon>Metazoa</taxon>
        <taxon>Ecdysozoa</taxon>
        <taxon>Nematoda</taxon>
        <taxon>Chromadorea</taxon>
        <taxon>Rhabditida</taxon>
        <taxon>Tylenchina</taxon>
        <taxon>Tylenchomorpha</taxon>
        <taxon>Sphaerularioidea</taxon>
        <taxon>Anguinidae</taxon>
        <taxon>Anguininae</taxon>
        <taxon>Ditylenchus</taxon>
    </lineage>
</organism>
<dbReference type="AlphaFoldDB" id="A0AAD4QX16"/>
<accession>A0AAD4QX16</accession>
<evidence type="ECO:0000313" key="2">
    <source>
        <dbReference type="Proteomes" id="UP001201812"/>
    </source>
</evidence>
<dbReference type="EMBL" id="JAKKPZ010000399">
    <property type="protein sequence ID" value="KAI1695491.1"/>
    <property type="molecule type" value="Genomic_DNA"/>
</dbReference>